<evidence type="ECO:0000313" key="2">
    <source>
        <dbReference type="Proteomes" id="UP000190951"/>
    </source>
</evidence>
<dbReference type="Proteomes" id="UP000190951">
    <property type="component" value="Chromosome"/>
</dbReference>
<keyword evidence="2" id="KW-1185">Reference proteome</keyword>
<dbReference type="PROSITE" id="PS51257">
    <property type="entry name" value="PROKAR_LIPOPROTEIN"/>
    <property type="match status" value="1"/>
</dbReference>
<name>A0A1S8LF71_9CLOT</name>
<reference evidence="1 2" key="1">
    <citation type="submission" date="2022-04" db="EMBL/GenBank/DDBJ databases">
        <title>Genome sequence of C. roseum typestrain.</title>
        <authorList>
            <person name="Poehlein A."/>
            <person name="Schoch T."/>
            <person name="Duerre P."/>
            <person name="Daniel R."/>
        </authorList>
    </citation>
    <scope>NUCLEOTIDE SEQUENCE [LARGE SCALE GENOMIC DNA]</scope>
    <source>
        <strain evidence="1 2">DSM 7320</strain>
    </source>
</reference>
<sequence>MKKILLSILFIILLCGCSNKVEEKQAKTTNIDSKTTKEVRIIAYPFNETGHVTEEVITKKEDVKSTINFINSIKRIRIPKRNEKGWGISVTTYGKVKHQICFAGDDFLNIDENWYKVDNSEFKRFKDFISKFNYEKKPFSDTTPKAPVVEYKINKG</sequence>
<evidence type="ECO:0000313" key="1">
    <source>
        <dbReference type="EMBL" id="URZ12435.1"/>
    </source>
</evidence>
<organism evidence="1 2">
    <name type="scientific">Clostridium felsineum</name>
    <dbReference type="NCBI Taxonomy" id="36839"/>
    <lineage>
        <taxon>Bacteria</taxon>
        <taxon>Bacillati</taxon>
        <taxon>Bacillota</taxon>
        <taxon>Clostridia</taxon>
        <taxon>Eubacteriales</taxon>
        <taxon>Clostridiaceae</taxon>
        <taxon>Clostridium</taxon>
    </lineage>
</organism>
<dbReference type="EMBL" id="CP096983">
    <property type="protein sequence ID" value="URZ12435.1"/>
    <property type="molecule type" value="Genomic_DNA"/>
</dbReference>
<dbReference type="AlphaFoldDB" id="A0A1S8LF71"/>
<proteinExistence type="predicted"/>
<dbReference type="KEGG" id="crw:CROST_031570"/>
<gene>
    <name evidence="1" type="ORF">CROST_031570</name>
</gene>
<dbReference type="RefSeq" id="WP_077833843.1">
    <property type="nucleotide sequence ID" value="NZ_CP096983.1"/>
</dbReference>
<accession>A0A1S8LF71</accession>
<protein>
    <submittedName>
        <fullName evidence="1">Uncharacterized protein</fullName>
    </submittedName>
</protein>